<feature type="transmembrane region" description="Helical" evidence="1">
    <location>
        <begin position="139"/>
        <end position="157"/>
    </location>
</feature>
<dbReference type="OrthoDB" id="2876726at2"/>
<proteinExistence type="predicted"/>
<protein>
    <submittedName>
        <fullName evidence="2">Uncharacterized protein</fullName>
    </submittedName>
</protein>
<feature type="transmembrane region" description="Helical" evidence="1">
    <location>
        <begin position="12"/>
        <end position="29"/>
    </location>
</feature>
<reference evidence="3" key="1">
    <citation type="submission" date="2017-11" db="EMBL/GenBank/DDBJ databases">
        <authorList>
            <person name="Zhu W."/>
        </authorList>
    </citation>
    <scope>NUCLEOTIDE SEQUENCE [LARGE SCALE GENOMIC DNA]</scope>
    <source>
        <strain evidence="3">CAU 1183</strain>
    </source>
</reference>
<keyword evidence="1" id="KW-0472">Membrane</keyword>
<feature type="transmembrane region" description="Helical" evidence="1">
    <location>
        <begin position="81"/>
        <end position="100"/>
    </location>
</feature>
<evidence type="ECO:0000313" key="3">
    <source>
        <dbReference type="Proteomes" id="UP000257143"/>
    </source>
</evidence>
<accession>A0A3D8PKJ9</accession>
<dbReference type="AlphaFoldDB" id="A0A3D8PKJ9"/>
<name>A0A3D8PKJ9_9BACI</name>
<keyword evidence="1" id="KW-1133">Transmembrane helix</keyword>
<organism evidence="2 3">
    <name type="scientific">Oceanobacillus arenosus</name>
    <dbReference type="NCBI Taxonomy" id="1229153"/>
    <lineage>
        <taxon>Bacteria</taxon>
        <taxon>Bacillati</taxon>
        <taxon>Bacillota</taxon>
        <taxon>Bacilli</taxon>
        <taxon>Bacillales</taxon>
        <taxon>Bacillaceae</taxon>
        <taxon>Oceanobacillus</taxon>
    </lineage>
</organism>
<dbReference type="EMBL" id="PIOC01000032">
    <property type="protein sequence ID" value="RDW15751.1"/>
    <property type="molecule type" value="Genomic_DNA"/>
</dbReference>
<feature type="transmembrane region" description="Helical" evidence="1">
    <location>
        <begin position="49"/>
        <end position="69"/>
    </location>
</feature>
<sequence>MKRDIRVSEKALLFGYSFILLFMLVQDWVPLGPLNDLEAIAAENSTSELIVVTLIGVVQILILMGLLLLFVGKRYPIWAKLWLIIHPSCIFAGALMSWWVPYFFGIGAEERAERYDTMFGDTHSFLPIMNGIAPNTLHSLFHAVLLICIILTIYISVTDRKKRDMVFENKKASIN</sequence>
<evidence type="ECO:0000313" key="2">
    <source>
        <dbReference type="EMBL" id="RDW15751.1"/>
    </source>
</evidence>
<dbReference type="Proteomes" id="UP000257143">
    <property type="component" value="Unassembled WGS sequence"/>
</dbReference>
<keyword evidence="3" id="KW-1185">Reference proteome</keyword>
<gene>
    <name evidence="2" type="ORF">CWR48_18620</name>
</gene>
<keyword evidence="1" id="KW-0812">Transmembrane</keyword>
<dbReference type="RefSeq" id="WP_115774804.1">
    <property type="nucleotide sequence ID" value="NZ_PIOC01000032.1"/>
</dbReference>
<comment type="caution">
    <text evidence="2">The sequence shown here is derived from an EMBL/GenBank/DDBJ whole genome shotgun (WGS) entry which is preliminary data.</text>
</comment>
<evidence type="ECO:0000256" key="1">
    <source>
        <dbReference type="SAM" id="Phobius"/>
    </source>
</evidence>